<evidence type="ECO:0000256" key="8">
    <source>
        <dbReference type="SAM" id="Phobius"/>
    </source>
</evidence>
<dbReference type="GO" id="GO:0005886">
    <property type="term" value="C:plasma membrane"/>
    <property type="evidence" value="ECO:0007669"/>
    <property type="project" value="UniProtKB-SubCell"/>
</dbReference>
<dbReference type="Gene3D" id="3.30.70.960">
    <property type="entry name" value="SEA domain"/>
    <property type="match status" value="1"/>
</dbReference>
<keyword evidence="3" id="KW-0735">Signal-anchor</keyword>
<dbReference type="InterPro" id="IPR000082">
    <property type="entry name" value="SEA_dom"/>
</dbReference>
<evidence type="ECO:0000256" key="2">
    <source>
        <dbReference type="ARBA" id="ARBA00022473"/>
    </source>
</evidence>
<accession>A0A1Y3BN37</accession>
<gene>
    <name evidence="11" type="ORF">BLA29_002406</name>
</gene>
<evidence type="ECO:0000259" key="9">
    <source>
        <dbReference type="PROSITE" id="PS50024"/>
    </source>
</evidence>
<dbReference type="Pfam" id="PF01392">
    <property type="entry name" value="Fz"/>
    <property type="match status" value="1"/>
</dbReference>
<evidence type="ECO:0000256" key="1">
    <source>
        <dbReference type="ARBA" id="ARBA00004401"/>
    </source>
</evidence>
<evidence type="ECO:0000256" key="7">
    <source>
        <dbReference type="SAM" id="MobiDB-lite"/>
    </source>
</evidence>
<evidence type="ECO:0000259" key="10">
    <source>
        <dbReference type="PROSITE" id="PS50038"/>
    </source>
</evidence>
<dbReference type="InterPro" id="IPR036055">
    <property type="entry name" value="LDL_receptor-like_sf"/>
</dbReference>
<dbReference type="Gene3D" id="1.10.2000.10">
    <property type="entry name" value="Frizzled cysteine-rich domain"/>
    <property type="match status" value="1"/>
</dbReference>
<dbReference type="Pfam" id="PF01390">
    <property type="entry name" value="SEA"/>
    <property type="match status" value="1"/>
</dbReference>
<dbReference type="SMART" id="SM00192">
    <property type="entry name" value="LDLa"/>
    <property type="match status" value="2"/>
</dbReference>
<name>A0A1Y3BN37_EURMA</name>
<sequence length="617" mass="72268">MHDRQHSTIERSRRNKRSKNGFYTVTPIPASSSMINSIPPPHVHSQQQQQQQYQYINLPGTLTSLYQQHQHPTIQQQQPIDDRNSIDQNNGLIIFPQQQQQQQSDFNPVEFIEQQQGQQQQQIVRWNRNDSCTPCNCLCFFIAFLLLIMALMSERVFKVKFIVRNQDYLRNELENVDSDEFRQFSNLLRKQIDSLFQQSIISRSFVKTDIIAFERKRNSPSETIIHLNVHIAADKSTNVETSDIYLIFAEEIVNNRLKIFENLMADHNSIDVQERRWHPFYHSGENEKYSVGGNPWNHKSLFPGMLEGLRTDPTPPPRKCTRIDLQYCRFLPYNQTSYPNFFNHWNISSIEDEFIQFKELIDSECYSLSKHFICSLLQPECHNNNNDDEMFILPCRNFCQEFYHSCHRWLPEKLMRKISCSTFPATKTTTTTDDNRNIFIVDDEQENSRNRNGGKCHEKPDCATQLRLQSQHYKICDGIFDCLDNSDESNCTYCSITNNDAAEQQFHCGDRQCISLNQTCDNIRDCRNGADEINCLRLISSDKLPGKKSRITKMTTSSIMNEGYLVAISRGKHSYVCNDDHSTIYNSNQTNGYYNNNYDNHHNDNLGRNICEENYFE</sequence>
<evidence type="ECO:0000313" key="11">
    <source>
        <dbReference type="EMBL" id="OTF81016.1"/>
    </source>
</evidence>
<dbReference type="PROSITE" id="PS50068">
    <property type="entry name" value="LDLRA_2"/>
    <property type="match status" value="1"/>
</dbReference>
<evidence type="ECO:0000313" key="12">
    <source>
        <dbReference type="Proteomes" id="UP000194236"/>
    </source>
</evidence>
<dbReference type="EMBL" id="MUJZ01015625">
    <property type="protein sequence ID" value="OTF81016.1"/>
    <property type="molecule type" value="Genomic_DNA"/>
</dbReference>
<evidence type="ECO:0000256" key="6">
    <source>
        <dbReference type="PROSITE-ProRule" id="PRU00124"/>
    </source>
</evidence>
<dbReference type="PANTHER" id="PTHR11309">
    <property type="entry name" value="FRIZZLED"/>
    <property type="match status" value="1"/>
</dbReference>
<dbReference type="PROSITE" id="PS50038">
    <property type="entry name" value="FZ"/>
    <property type="match status" value="1"/>
</dbReference>
<keyword evidence="4 6" id="KW-1015">Disulfide bond</keyword>
<dbReference type="PANTHER" id="PTHR11309:SF47">
    <property type="entry name" value="FRIZZLED"/>
    <property type="match status" value="1"/>
</dbReference>
<keyword evidence="2" id="KW-0217">Developmental protein</keyword>
<keyword evidence="8" id="KW-0472">Membrane</keyword>
<dbReference type="GO" id="GO:0017147">
    <property type="term" value="F:Wnt-protein binding"/>
    <property type="evidence" value="ECO:0007669"/>
    <property type="project" value="TreeGrafter"/>
</dbReference>
<dbReference type="PROSITE" id="PS50024">
    <property type="entry name" value="SEA"/>
    <property type="match status" value="1"/>
</dbReference>
<keyword evidence="12" id="KW-1185">Reference proteome</keyword>
<proteinExistence type="predicted"/>
<dbReference type="GO" id="GO:0035567">
    <property type="term" value="P:non-canonical Wnt signaling pathway"/>
    <property type="evidence" value="ECO:0007669"/>
    <property type="project" value="TreeGrafter"/>
</dbReference>
<dbReference type="InterPro" id="IPR023415">
    <property type="entry name" value="LDLR_class-A_CS"/>
</dbReference>
<feature type="transmembrane region" description="Helical" evidence="8">
    <location>
        <begin position="135"/>
        <end position="152"/>
    </location>
</feature>
<dbReference type="Gene3D" id="4.10.1220.10">
    <property type="entry name" value="EGF-type module"/>
    <property type="match status" value="1"/>
</dbReference>
<dbReference type="AlphaFoldDB" id="A0A1Y3BN37"/>
<keyword evidence="8" id="KW-1133">Transmembrane helix</keyword>
<dbReference type="OrthoDB" id="5985572at2759"/>
<reference evidence="11 12" key="1">
    <citation type="submission" date="2017-03" db="EMBL/GenBank/DDBJ databases">
        <title>Genome Survey of Euroglyphus maynei.</title>
        <authorList>
            <person name="Arlian L.G."/>
            <person name="Morgan M.S."/>
            <person name="Rider S.D."/>
        </authorList>
    </citation>
    <scope>NUCLEOTIDE SEQUENCE [LARGE SCALE GENOMIC DNA]</scope>
    <source>
        <strain evidence="11">Arlian Lab</strain>
        <tissue evidence="11">Whole body</tissue>
    </source>
</reference>
<keyword evidence="8" id="KW-0812">Transmembrane</keyword>
<comment type="caution">
    <text evidence="11">The sequence shown here is derived from an EMBL/GenBank/DDBJ whole genome shotgun (WGS) entry which is preliminary data.</text>
</comment>
<protein>
    <submittedName>
        <fullName evidence="11">Atrial natriuretic peptide-converting enzyme-like protein</fullName>
    </submittedName>
</protein>
<organism evidence="11 12">
    <name type="scientific">Euroglyphus maynei</name>
    <name type="common">Mayne's house dust mite</name>
    <dbReference type="NCBI Taxonomy" id="6958"/>
    <lineage>
        <taxon>Eukaryota</taxon>
        <taxon>Metazoa</taxon>
        <taxon>Ecdysozoa</taxon>
        <taxon>Arthropoda</taxon>
        <taxon>Chelicerata</taxon>
        <taxon>Arachnida</taxon>
        <taxon>Acari</taxon>
        <taxon>Acariformes</taxon>
        <taxon>Sarcoptiformes</taxon>
        <taxon>Astigmata</taxon>
        <taxon>Psoroptidia</taxon>
        <taxon>Analgoidea</taxon>
        <taxon>Pyroglyphidae</taxon>
        <taxon>Pyroglyphinae</taxon>
        <taxon>Euroglyphus</taxon>
    </lineage>
</organism>
<feature type="disulfide bond" evidence="5">
    <location>
        <begin position="320"/>
        <end position="381"/>
    </location>
</feature>
<dbReference type="InterPro" id="IPR002172">
    <property type="entry name" value="LDrepeatLR_classA_rpt"/>
</dbReference>
<feature type="disulfide bond" evidence="6">
    <location>
        <begin position="520"/>
        <end position="535"/>
    </location>
</feature>
<feature type="region of interest" description="Disordered" evidence="7">
    <location>
        <begin position="1"/>
        <end position="23"/>
    </location>
</feature>
<dbReference type="SMART" id="SM00063">
    <property type="entry name" value="FRI"/>
    <property type="match status" value="1"/>
</dbReference>
<dbReference type="SUPFAM" id="SSF82671">
    <property type="entry name" value="SEA domain"/>
    <property type="match status" value="1"/>
</dbReference>
<comment type="caution">
    <text evidence="6">Lacks conserved residue(s) required for the propagation of feature annotation.</text>
</comment>
<evidence type="ECO:0000256" key="4">
    <source>
        <dbReference type="ARBA" id="ARBA00023157"/>
    </source>
</evidence>
<feature type="disulfide bond" evidence="5">
    <location>
        <begin position="328"/>
        <end position="374"/>
    </location>
</feature>
<dbReference type="InterPro" id="IPR036364">
    <property type="entry name" value="SEA_dom_sf"/>
</dbReference>
<feature type="compositionally biased region" description="Basic and acidic residues" evidence="7">
    <location>
        <begin position="1"/>
        <end position="12"/>
    </location>
</feature>
<dbReference type="CDD" id="cd07066">
    <property type="entry name" value="CRD_FZ"/>
    <property type="match status" value="1"/>
</dbReference>
<dbReference type="InterPro" id="IPR020067">
    <property type="entry name" value="Frizzled_dom"/>
</dbReference>
<feature type="domain" description="SEA" evidence="9">
    <location>
        <begin position="153"/>
        <end position="277"/>
    </location>
</feature>
<dbReference type="GO" id="GO:0060070">
    <property type="term" value="P:canonical Wnt signaling pathway"/>
    <property type="evidence" value="ECO:0007669"/>
    <property type="project" value="TreeGrafter"/>
</dbReference>
<evidence type="ECO:0000256" key="3">
    <source>
        <dbReference type="ARBA" id="ARBA00022968"/>
    </source>
</evidence>
<dbReference type="PROSITE" id="PS01209">
    <property type="entry name" value="LDLRA_1"/>
    <property type="match status" value="1"/>
</dbReference>
<dbReference type="Proteomes" id="UP000194236">
    <property type="component" value="Unassembled WGS sequence"/>
</dbReference>
<dbReference type="Pfam" id="PF00057">
    <property type="entry name" value="Ldl_recept_a"/>
    <property type="match status" value="1"/>
</dbReference>
<dbReference type="GO" id="GO:0042813">
    <property type="term" value="F:Wnt receptor activity"/>
    <property type="evidence" value="ECO:0007669"/>
    <property type="project" value="TreeGrafter"/>
</dbReference>
<comment type="subcellular location">
    <subcellularLocation>
        <location evidence="1">Cell membrane</location>
        <topology evidence="1">Single-pass type II membrane protein</topology>
    </subcellularLocation>
</comment>
<dbReference type="InterPro" id="IPR015526">
    <property type="entry name" value="Frizzled/SFRP"/>
</dbReference>
<dbReference type="InterPro" id="IPR036790">
    <property type="entry name" value="Frizzled_dom_sf"/>
</dbReference>
<dbReference type="CDD" id="cd00112">
    <property type="entry name" value="LDLa"/>
    <property type="match status" value="2"/>
</dbReference>
<evidence type="ECO:0000256" key="5">
    <source>
        <dbReference type="PROSITE-ProRule" id="PRU00090"/>
    </source>
</evidence>
<dbReference type="SUPFAM" id="SSF57424">
    <property type="entry name" value="LDL receptor-like module"/>
    <property type="match status" value="1"/>
</dbReference>
<dbReference type="Gene3D" id="4.10.400.10">
    <property type="entry name" value="Low-density Lipoprotein Receptor"/>
    <property type="match status" value="1"/>
</dbReference>
<dbReference type="SUPFAM" id="SSF63501">
    <property type="entry name" value="Frizzled cysteine-rich domain"/>
    <property type="match status" value="1"/>
</dbReference>
<feature type="disulfide bond" evidence="6">
    <location>
        <begin position="508"/>
        <end position="526"/>
    </location>
</feature>
<feature type="domain" description="FZ" evidence="10">
    <location>
        <begin position="315"/>
        <end position="459"/>
    </location>
</feature>